<dbReference type="AlphaFoldDB" id="A0A3A9KCD6"/>
<dbReference type="InterPro" id="IPR005915">
    <property type="entry name" value="Tandem_5TM"/>
</dbReference>
<reference evidence="2 3" key="1">
    <citation type="submission" date="2017-10" db="EMBL/GenBank/DDBJ databases">
        <title>Bacillus sp. nov., a halophilic bacterium isolated from a Keqin Lake.</title>
        <authorList>
            <person name="Wang H."/>
        </authorList>
    </citation>
    <scope>NUCLEOTIDE SEQUENCE [LARGE SCALE GENOMIC DNA]</scope>
    <source>
        <strain evidence="2 3">KCTC 13187</strain>
    </source>
</reference>
<dbReference type="EMBL" id="PDOE01000004">
    <property type="protein sequence ID" value="RKL67273.1"/>
    <property type="molecule type" value="Genomic_DNA"/>
</dbReference>
<dbReference type="RefSeq" id="WP_110937240.1">
    <property type="nucleotide sequence ID" value="NZ_KZ614146.1"/>
</dbReference>
<feature type="region of interest" description="Disordered" evidence="1">
    <location>
        <begin position="75"/>
        <end position="99"/>
    </location>
</feature>
<dbReference type="Pfam" id="PF04276">
    <property type="entry name" value="DUF443"/>
    <property type="match status" value="1"/>
</dbReference>
<gene>
    <name evidence="2" type="ORF">CR203_12255</name>
</gene>
<protein>
    <submittedName>
        <fullName evidence="2">Uncharacterized protein</fullName>
    </submittedName>
</protein>
<sequence>MTSEIKKIKKNMTYHIVTIDGEHYLMDTGAPFWKGLFPYSFWLFSHPGYKVDDEKVLNEVQETTDMRRKTLSIGLAGGGGDHSHSGDRKIKHANLTNDK</sequence>
<evidence type="ECO:0000256" key="1">
    <source>
        <dbReference type="SAM" id="MobiDB-lite"/>
    </source>
</evidence>
<dbReference type="OrthoDB" id="2940308at2"/>
<proteinExistence type="predicted"/>
<keyword evidence="3" id="KW-1185">Reference proteome</keyword>
<name>A0A3A9KCD6_9BACI</name>
<accession>A0A3A9KCD6</accession>
<dbReference type="NCBIfam" id="TIGR01218">
    <property type="entry name" value="Gpos_tandem_5TM"/>
    <property type="match status" value="1"/>
</dbReference>
<organism evidence="2 3">
    <name type="scientific">Salipaludibacillus neizhouensis</name>
    <dbReference type="NCBI Taxonomy" id="885475"/>
    <lineage>
        <taxon>Bacteria</taxon>
        <taxon>Bacillati</taxon>
        <taxon>Bacillota</taxon>
        <taxon>Bacilli</taxon>
        <taxon>Bacillales</taxon>
        <taxon>Bacillaceae</taxon>
    </lineage>
</organism>
<dbReference type="Proteomes" id="UP000281498">
    <property type="component" value="Unassembled WGS sequence"/>
</dbReference>
<evidence type="ECO:0000313" key="3">
    <source>
        <dbReference type="Proteomes" id="UP000281498"/>
    </source>
</evidence>
<comment type="caution">
    <text evidence="2">The sequence shown here is derived from an EMBL/GenBank/DDBJ whole genome shotgun (WGS) entry which is preliminary data.</text>
</comment>
<evidence type="ECO:0000313" key="2">
    <source>
        <dbReference type="EMBL" id="RKL67273.1"/>
    </source>
</evidence>